<dbReference type="InterPro" id="IPR038550">
    <property type="entry name" value="GPCR_3_9-Cys_sf"/>
</dbReference>
<protein>
    <recommendedName>
        <fullName evidence="15">G-protein coupled receptor family C group 6 member A</fullName>
    </recommendedName>
</protein>
<evidence type="ECO:0000256" key="14">
    <source>
        <dbReference type="ARBA" id="ARBA00023224"/>
    </source>
</evidence>
<evidence type="ECO:0000256" key="3">
    <source>
        <dbReference type="ARBA" id="ARBA00011748"/>
    </source>
</evidence>
<accession>A0A834FKE3</accession>
<dbReference type="GO" id="GO:0004930">
    <property type="term" value="F:G protein-coupled receptor activity"/>
    <property type="evidence" value="ECO:0007669"/>
    <property type="project" value="UniProtKB-KW"/>
</dbReference>
<evidence type="ECO:0000256" key="1">
    <source>
        <dbReference type="ARBA" id="ARBA00004651"/>
    </source>
</evidence>
<feature type="chain" id="PRO_5032381422" description="G-protein coupled receptor family C group 6 member A" evidence="18">
    <location>
        <begin position="28"/>
        <end position="980"/>
    </location>
</feature>
<keyword evidence="13" id="KW-0325">Glycoprotein</keyword>
<keyword evidence="11" id="KW-1015">Disulfide bond</keyword>
<dbReference type="PANTHER" id="PTHR24061">
    <property type="entry name" value="CALCIUM-SENSING RECEPTOR-RELATED"/>
    <property type="match status" value="1"/>
</dbReference>
<dbReference type="Pfam" id="PF01094">
    <property type="entry name" value="ANF_receptor"/>
    <property type="match status" value="1"/>
</dbReference>
<feature type="region of interest" description="Disordered" evidence="16">
    <location>
        <begin position="861"/>
        <end position="880"/>
    </location>
</feature>
<comment type="subunit">
    <text evidence="3">Homodimer; disulfide-linked.</text>
</comment>
<dbReference type="PROSITE" id="PS50259">
    <property type="entry name" value="G_PROTEIN_RECEP_F3_4"/>
    <property type="match status" value="1"/>
</dbReference>
<evidence type="ECO:0000256" key="2">
    <source>
        <dbReference type="ARBA" id="ARBA00007242"/>
    </source>
</evidence>
<evidence type="ECO:0000256" key="4">
    <source>
        <dbReference type="ARBA" id="ARBA00022475"/>
    </source>
</evidence>
<feature type="transmembrane region" description="Helical" evidence="17">
    <location>
        <begin position="661"/>
        <end position="681"/>
    </location>
</feature>
<dbReference type="InterPro" id="IPR011500">
    <property type="entry name" value="GPCR_3_9-Cys_dom"/>
</dbReference>
<keyword evidence="9" id="KW-0297">G-protein coupled receptor</keyword>
<feature type="transmembrane region" description="Helical" evidence="17">
    <location>
        <begin position="588"/>
        <end position="608"/>
    </location>
</feature>
<dbReference type="AlphaFoldDB" id="A0A834FKE3"/>
<keyword evidence="6" id="KW-0552">Olfaction</keyword>
<evidence type="ECO:0000256" key="18">
    <source>
        <dbReference type="SAM" id="SignalP"/>
    </source>
</evidence>
<feature type="transmembrane region" description="Helical" evidence="17">
    <location>
        <begin position="550"/>
        <end position="576"/>
    </location>
</feature>
<keyword evidence="10 17" id="KW-0472">Membrane</keyword>
<evidence type="ECO:0000256" key="9">
    <source>
        <dbReference type="ARBA" id="ARBA00023040"/>
    </source>
</evidence>
<evidence type="ECO:0000256" key="8">
    <source>
        <dbReference type="ARBA" id="ARBA00022989"/>
    </source>
</evidence>
<proteinExistence type="inferred from homology"/>
<reference evidence="20" key="1">
    <citation type="journal article" name="BMC Genomics">
        <title>Long-read sequencing and de novo genome assembly of marine medaka (Oryzias melastigma).</title>
        <authorList>
            <person name="Liang P."/>
            <person name="Saqib H.S.A."/>
            <person name="Ni X."/>
            <person name="Shen Y."/>
        </authorList>
    </citation>
    <scope>NUCLEOTIDE SEQUENCE</scope>
    <source>
        <strain evidence="20">Bigg-433</strain>
    </source>
</reference>
<dbReference type="Pfam" id="PF07562">
    <property type="entry name" value="NCD3G"/>
    <property type="match status" value="1"/>
</dbReference>
<dbReference type="InterPro" id="IPR017978">
    <property type="entry name" value="GPCR_3_C"/>
</dbReference>
<evidence type="ECO:0000256" key="6">
    <source>
        <dbReference type="ARBA" id="ARBA00022725"/>
    </source>
</evidence>
<dbReference type="FunFam" id="2.10.50.30:FF:000004">
    <property type="entry name" value="Taste receptor type 1 member 3-like protein"/>
    <property type="match status" value="1"/>
</dbReference>
<evidence type="ECO:0000256" key="12">
    <source>
        <dbReference type="ARBA" id="ARBA00023170"/>
    </source>
</evidence>
<keyword evidence="7 18" id="KW-0732">Signal</keyword>
<feature type="transmembrane region" description="Helical" evidence="17">
    <location>
        <begin position="620"/>
        <end position="641"/>
    </location>
</feature>
<comment type="subcellular location">
    <subcellularLocation>
        <location evidence="1">Cell membrane</location>
        <topology evidence="1">Multi-pass membrane protein</topology>
    </subcellularLocation>
</comment>
<organism evidence="20 21">
    <name type="scientific">Oryzias melastigma</name>
    <name type="common">Marine medaka</name>
    <dbReference type="NCBI Taxonomy" id="30732"/>
    <lineage>
        <taxon>Eukaryota</taxon>
        <taxon>Metazoa</taxon>
        <taxon>Chordata</taxon>
        <taxon>Craniata</taxon>
        <taxon>Vertebrata</taxon>
        <taxon>Euteleostomi</taxon>
        <taxon>Actinopterygii</taxon>
        <taxon>Neopterygii</taxon>
        <taxon>Teleostei</taxon>
        <taxon>Neoteleostei</taxon>
        <taxon>Acanthomorphata</taxon>
        <taxon>Ovalentaria</taxon>
        <taxon>Atherinomorphae</taxon>
        <taxon>Beloniformes</taxon>
        <taxon>Adrianichthyidae</taxon>
        <taxon>Oryziinae</taxon>
        <taxon>Oryzias</taxon>
    </lineage>
</organism>
<dbReference type="EMBL" id="WKFB01000100">
    <property type="protein sequence ID" value="KAF6735769.1"/>
    <property type="molecule type" value="Genomic_DNA"/>
</dbReference>
<sequence>MKTFQRFSFFVAFLLQFLFNTYWTMEAKAPGDIIIGGIFPIHESVQEHDSNNSTAWSCNRLSIGRLSQSMIMVYAIEEVNRKRELQNITLGYHIVDSCGEVAAALENVQVFMRKTRDLNDPTLPPVLAVIGGYYSEISVSVTRQLNLDKIPEISYGSTSGLLSDKNKFPSFMRTVPEDDHQVQAIIQILKHYNWNWVGVLTTDGEYGRYAIERLQIHADKAGICLAFVCVLPESLKEQRIMHTISKAANKIIESKKVSVIISFAKQNHMMYILEEVLQKPGGRGKVWVASDNWSQSTNVLNTSRWKLEDVGTVIGVTLKSSDAANYTKFLRNLDPEKYKNNSFLTDFFDLSGTEESKKDQLINLTYPYGLFSIQLAVKAITQALKDVCVKNKCTPDSLKPSEFKDALRAAQFSMDGKTYSFDEYGDLNSGYDVIVWKNQGSSIDMKNIIGYYDIKNQKLTFNSHVRDLRQFVRGVTSRCSEHCRHGTRRRREDSQPVCCYQCVPCPANHFSNKTDSDDCYKCDNATQYSKEGSGECSLKKVVFLKWSDEYHIVLLSFAALGALLTLIVGIIFLAHWNTPMVRSSVGPISLLLLLSLFCTFGAIPFFGGNPSVWQCQARQVFFGLSFTLCVSCILVKSFKIIMAFEFDPVTQGTLEKLYKPYLIIPICMLGQVVICAVWLAIKPPKDTWENDIAVGERLKFCDESLLPAFGAMLAYIGLLAIICFCLAFKGRKLPGTYNEAKFITFAMLIYFISWVIFGPVYVNVTGQYLPAVEMVVILISAYGILFCHFFTKCYIILFKKEKNTKDSFNEVIRRFTMKDDKDWDGNMKKSICRSIPNDSIKIYHSSKRDFKASDNSSGILNPAMETLPTSDTRRGSAPSCPCGRPLIETNQAYDGPITVTPHPSHPRPNHLLIGPRRAPSLRNGRFVWLVYGRFLSLLVSELAGSRAQRHEEEERKEEARKRGTSKQKREEEKRRQRLCN</sequence>
<dbReference type="InterPro" id="IPR000337">
    <property type="entry name" value="GPCR_3"/>
</dbReference>
<feature type="domain" description="G-protein coupled receptors family 3 profile" evidence="19">
    <location>
        <begin position="550"/>
        <end position="812"/>
    </location>
</feature>
<feature type="compositionally biased region" description="Basic and acidic residues" evidence="16">
    <location>
        <begin position="948"/>
        <end position="974"/>
    </location>
</feature>
<dbReference type="Pfam" id="PF00003">
    <property type="entry name" value="7tm_3"/>
    <property type="match status" value="1"/>
</dbReference>
<dbReference type="GO" id="GO:0005886">
    <property type="term" value="C:plasma membrane"/>
    <property type="evidence" value="ECO:0007669"/>
    <property type="project" value="UniProtKB-SubCell"/>
</dbReference>
<evidence type="ECO:0000256" key="16">
    <source>
        <dbReference type="SAM" id="MobiDB-lite"/>
    </source>
</evidence>
<comment type="similarity">
    <text evidence="2">Belongs to the G-protein coupled receptor 3 family.</text>
</comment>
<evidence type="ECO:0000256" key="10">
    <source>
        <dbReference type="ARBA" id="ARBA00023136"/>
    </source>
</evidence>
<evidence type="ECO:0000256" key="7">
    <source>
        <dbReference type="ARBA" id="ARBA00022729"/>
    </source>
</evidence>
<dbReference type="PRINTS" id="PR00248">
    <property type="entry name" value="GPCRMGR"/>
</dbReference>
<dbReference type="Gene3D" id="3.40.50.2300">
    <property type="match status" value="2"/>
</dbReference>
<evidence type="ECO:0000256" key="5">
    <source>
        <dbReference type="ARBA" id="ARBA00022692"/>
    </source>
</evidence>
<dbReference type="GO" id="GO:0007608">
    <property type="term" value="P:sensory perception of smell"/>
    <property type="evidence" value="ECO:0007669"/>
    <property type="project" value="UniProtKB-KW"/>
</dbReference>
<dbReference type="InterPro" id="IPR000068">
    <property type="entry name" value="GPCR_3_Ca_sens_rcpt-rel"/>
</dbReference>
<keyword evidence="4" id="KW-1003">Cell membrane</keyword>
<keyword evidence="12 20" id="KW-0675">Receptor</keyword>
<keyword evidence="6" id="KW-0716">Sensory transduction</keyword>
<keyword evidence="5 17" id="KW-0812">Transmembrane</keyword>
<evidence type="ECO:0000256" key="17">
    <source>
        <dbReference type="SAM" id="Phobius"/>
    </source>
</evidence>
<keyword evidence="8 17" id="KW-1133">Transmembrane helix</keyword>
<dbReference type="InterPro" id="IPR028082">
    <property type="entry name" value="Peripla_BP_I"/>
</dbReference>
<evidence type="ECO:0000256" key="15">
    <source>
        <dbReference type="ARBA" id="ARBA00039774"/>
    </source>
</evidence>
<evidence type="ECO:0000256" key="13">
    <source>
        <dbReference type="ARBA" id="ARBA00023180"/>
    </source>
</evidence>
<dbReference type="InterPro" id="IPR001828">
    <property type="entry name" value="ANF_lig-bd_rcpt"/>
</dbReference>
<dbReference type="Gene3D" id="2.10.50.30">
    <property type="entry name" value="GPCR, family 3, nine cysteines domain"/>
    <property type="match status" value="1"/>
</dbReference>
<dbReference type="SUPFAM" id="SSF53822">
    <property type="entry name" value="Periplasmic binding protein-like I"/>
    <property type="match status" value="1"/>
</dbReference>
<evidence type="ECO:0000313" key="21">
    <source>
        <dbReference type="Proteomes" id="UP000646548"/>
    </source>
</evidence>
<evidence type="ECO:0000313" key="20">
    <source>
        <dbReference type="EMBL" id="KAF6735769.1"/>
    </source>
</evidence>
<gene>
    <name evidence="20" type="ORF">FQA47_002330</name>
</gene>
<evidence type="ECO:0000256" key="11">
    <source>
        <dbReference type="ARBA" id="ARBA00023157"/>
    </source>
</evidence>
<dbReference type="FunFam" id="3.40.50.2300:FF:000152">
    <property type="entry name" value="G protein-coupled receptor class C group 6 member A"/>
    <property type="match status" value="1"/>
</dbReference>
<feature type="region of interest" description="Disordered" evidence="16">
    <location>
        <begin position="945"/>
        <end position="980"/>
    </location>
</feature>
<keyword evidence="14" id="KW-0807">Transducer</keyword>
<feature type="transmembrane region" description="Helical" evidence="17">
    <location>
        <begin position="774"/>
        <end position="797"/>
    </location>
</feature>
<evidence type="ECO:0000259" key="19">
    <source>
        <dbReference type="PROSITE" id="PS50259"/>
    </source>
</evidence>
<name>A0A834FKE3_ORYME</name>
<dbReference type="Proteomes" id="UP000646548">
    <property type="component" value="Unassembled WGS sequence"/>
</dbReference>
<feature type="signal peptide" evidence="18">
    <location>
        <begin position="1"/>
        <end position="27"/>
    </location>
</feature>
<comment type="caution">
    <text evidence="20">The sequence shown here is derived from an EMBL/GenBank/DDBJ whole genome shotgun (WGS) entry which is preliminary data.</text>
</comment>
<feature type="transmembrane region" description="Helical" evidence="17">
    <location>
        <begin position="705"/>
        <end position="728"/>
    </location>
</feature>
<dbReference type="PANTHER" id="PTHR24061:SF5">
    <property type="entry name" value="G-PROTEIN COUPLED RECEPTOR FAMILY C GROUP 6 MEMBER A"/>
    <property type="match status" value="1"/>
</dbReference>
<feature type="transmembrane region" description="Helical" evidence="17">
    <location>
        <begin position="740"/>
        <end position="762"/>
    </location>
</feature>